<dbReference type="Pfam" id="PF02872">
    <property type="entry name" value="5_nucleotid_C"/>
    <property type="match status" value="1"/>
</dbReference>
<feature type="signal peptide" evidence="3">
    <location>
        <begin position="1"/>
        <end position="35"/>
    </location>
</feature>
<keyword evidence="6" id="KW-1185">Reference proteome</keyword>
<keyword evidence="2" id="KW-1133">Transmembrane helix</keyword>
<dbReference type="InterPro" id="IPR008334">
    <property type="entry name" value="5'-Nucleotdase_C"/>
</dbReference>
<feature type="compositionally biased region" description="Low complexity" evidence="1">
    <location>
        <begin position="707"/>
        <end position="721"/>
    </location>
</feature>
<dbReference type="PANTHER" id="PTHR11575:SF24">
    <property type="entry name" value="5'-NUCLEOTIDASE"/>
    <property type="match status" value="1"/>
</dbReference>
<dbReference type="RefSeq" id="WP_175499222.1">
    <property type="nucleotide sequence ID" value="NZ_BONM01000024.1"/>
</dbReference>
<dbReference type="AlphaFoldDB" id="A0A1I0W563"/>
<dbReference type="SUPFAM" id="SSF56300">
    <property type="entry name" value="Metallo-dependent phosphatases"/>
    <property type="match status" value="1"/>
</dbReference>
<reference evidence="5 6" key="1">
    <citation type="submission" date="2016-10" db="EMBL/GenBank/DDBJ databases">
        <authorList>
            <person name="de Groot N.N."/>
        </authorList>
    </citation>
    <scope>NUCLEOTIDE SEQUENCE [LARGE SCALE GENOMIC DNA]</scope>
    <source>
        <strain evidence="5 6">CGMCC 4.6945</strain>
    </source>
</reference>
<proteinExistence type="predicted"/>
<evidence type="ECO:0000256" key="3">
    <source>
        <dbReference type="SAM" id="SignalP"/>
    </source>
</evidence>
<feature type="chain" id="PRO_5011514899" evidence="3">
    <location>
        <begin position="36"/>
        <end position="783"/>
    </location>
</feature>
<dbReference type="STRING" id="988821.SAMN05421867_102148"/>
<name>A0A1I0W563_9CELL</name>
<dbReference type="PROSITE" id="PS51318">
    <property type="entry name" value="TAT"/>
    <property type="match status" value="1"/>
</dbReference>
<keyword evidence="3" id="KW-0732">Signal</keyword>
<dbReference type="GO" id="GO:0008253">
    <property type="term" value="F:5'-nucleotidase activity"/>
    <property type="evidence" value="ECO:0007669"/>
    <property type="project" value="TreeGrafter"/>
</dbReference>
<dbReference type="EMBL" id="FOKA01000002">
    <property type="protein sequence ID" value="SFA83173.1"/>
    <property type="molecule type" value="Genomic_DNA"/>
</dbReference>
<dbReference type="PANTHER" id="PTHR11575">
    <property type="entry name" value="5'-NUCLEOTIDASE-RELATED"/>
    <property type="match status" value="1"/>
</dbReference>
<dbReference type="InterPro" id="IPR036907">
    <property type="entry name" value="5'-Nucleotdase_C_sf"/>
</dbReference>
<dbReference type="GO" id="GO:0008768">
    <property type="term" value="F:UDP-sugar diphosphatase activity"/>
    <property type="evidence" value="ECO:0007669"/>
    <property type="project" value="TreeGrafter"/>
</dbReference>
<keyword evidence="2" id="KW-0812">Transmembrane</keyword>
<dbReference type="InterPro" id="IPR006179">
    <property type="entry name" value="5_nucleotidase/apyrase"/>
</dbReference>
<feature type="compositionally biased region" description="Gly residues" evidence="1">
    <location>
        <begin position="722"/>
        <end position="740"/>
    </location>
</feature>
<organism evidence="5 6">
    <name type="scientific">Cellulomonas marina</name>
    <dbReference type="NCBI Taxonomy" id="988821"/>
    <lineage>
        <taxon>Bacteria</taxon>
        <taxon>Bacillati</taxon>
        <taxon>Actinomycetota</taxon>
        <taxon>Actinomycetes</taxon>
        <taxon>Micrococcales</taxon>
        <taxon>Cellulomonadaceae</taxon>
        <taxon>Cellulomonas</taxon>
    </lineage>
</organism>
<dbReference type="InterPro" id="IPR006311">
    <property type="entry name" value="TAT_signal"/>
</dbReference>
<evidence type="ECO:0000256" key="1">
    <source>
        <dbReference type="SAM" id="MobiDB-lite"/>
    </source>
</evidence>
<dbReference type="Gene3D" id="3.60.21.10">
    <property type="match status" value="1"/>
</dbReference>
<sequence length="783" mass="78418">MTPRAPRTTRTAAAALAAGLALGGAALATAAPAAAADVRSITLLTFNDFHGRIQADPEDPQADTVAFARTVEALRAAADLDSGVADSSLLLSTGDSVGASLFASAVERDQPTIDVLDALGLQASAVGNHEFDGGFADLRDRIATSASWEYLGANVYTEGTTEPVLPEYATFEVNGVTVGVIGAVTQETPSLVSPAGVEGLVFGDPVEAVNRVAAQLRNGDEADGEADVLVAAYHEGAPAGQDDAQPDKGLAAAMAASEVFTSIVEETSAEVAVILNGHTHQEYAFEAPVPGAPAGITRPVVQTGQYGQNIGAVQLQVDAETGAVGLFVAGLVPVGSLPLATDTPAVTEVQAIVDAALANAEEVGSQPVGSITADITTAFKEGSYGPGGYTGGTRDDRAKESALGHLVADSLLDVLSDPARGGADLALVNPGGLRSELLVAPSGDEGAGVVTYAEANAVLPFVNNLGTVDLTGDQLRQVLEQQWQTNEDGTIPSRPYLQLSVSANMSYTFDAALPQGQRITSITVDGVPVDPGATYRVGSFSFLLQGGDNFRAFGEGTNPTDSGLIDRDAWIGYLQANPDLAPDFAARAVSVTPSTTTPVVGDTVQVALAGLDLTSLGAPASTTVTATLTPAAGGTPVDLGSFPVSGGAATVTVPVPASAAPGAWVLTVTAPDSGTTTQLTLTVAAAPAPDPTPTPTPTPTPVPDPSPTATATPTPTASPSPGTGGGSRTGGGTSRSGGRTGALASTGASDGLVDAGWAAAGALLVGTALVVVVRRRRATLTQD</sequence>
<accession>A0A1I0W563</accession>
<feature type="compositionally biased region" description="Pro residues" evidence="1">
    <location>
        <begin position="688"/>
        <end position="706"/>
    </location>
</feature>
<gene>
    <name evidence="5" type="ORF">SAMN05421867_102148</name>
</gene>
<dbReference type="PRINTS" id="PR01607">
    <property type="entry name" value="APYRASEFAMLY"/>
</dbReference>
<evidence type="ECO:0000313" key="6">
    <source>
        <dbReference type="Proteomes" id="UP000199012"/>
    </source>
</evidence>
<keyword evidence="2" id="KW-0472">Membrane</keyword>
<feature type="domain" description="5'-Nucleotidase C-terminal" evidence="4">
    <location>
        <begin position="393"/>
        <end position="554"/>
    </location>
</feature>
<evidence type="ECO:0000256" key="2">
    <source>
        <dbReference type="SAM" id="Phobius"/>
    </source>
</evidence>
<dbReference type="GO" id="GO:0030288">
    <property type="term" value="C:outer membrane-bounded periplasmic space"/>
    <property type="evidence" value="ECO:0007669"/>
    <property type="project" value="TreeGrafter"/>
</dbReference>
<dbReference type="SUPFAM" id="SSF55816">
    <property type="entry name" value="5'-nucleotidase (syn. UDP-sugar hydrolase), C-terminal domain"/>
    <property type="match status" value="1"/>
</dbReference>
<feature type="transmembrane region" description="Helical" evidence="2">
    <location>
        <begin position="755"/>
        <end position="773"/>
    </location>
</feature>
<dbReference type="Proteomes" id="UP000199012">
    <property type="component" value="Unassembled WGS sequence"/>
</dbReference>
<feature type="region of interest" description="Disordered" evidence="1">
    <location>
        <begin position="685"/>
        <end position="743"/>
    </location>
</feature>
<protein>
    <submittedName>
        <fullName evidence="5">5'-nucleotidase</fullName>
    </submittedName>
</protein>
<evidence type="ECO:0000259" key="4">
    <source>
        <dbReference type="Pfam" id="PF02872"/>
    </source>
</evidence>
<dbReference type="InterPro" id="IPR029052">
    <property type="entry name" value="Metallo-depent_PP-like"/>
</dbReference>
<dbReference type="Gene3D" id="3.90.780.10">
    <property type="entry name" value="5'-Nucleotidase, C-terminal domain"/>
    <property type="match status" value="1"/>
</dbReference>
<evidence type="ECO:0000313" key="5">
    <source>
        <dbReference type="EMBL" id="SFA83173.1"/>
    </source>
</evidence>
<dbReference type="GO" id="GO:0009166">
    <property type="term" value="P:nucleotide catabolic process"/>
    <property type="evidence" value="ECO:0007669"/>
    <property type="project" value="InterPro"/>
</dbReference>